<dbReference type="Proteomes" id="UP000565715">
    <property type="component" value="Unassembled WGS sequence"/>
</dbReference>
<protein>
    <recommendedName>
        <fullName evidence="3">Dihydrodipicolinate reductase</fullName>
    </recommendedName>
</protein>
<name>A0A846X720_9NOCA</name>
<evidence type="ECO:0000313" key="1">
    <source>
        <dbReference type="EMBL" id="NKY31698.1"/>
    </source>
</evidence>
<dbReference type="EMBL" id="JAAXOO010000001">
    <property type="protein sequence ID" value="NKY31698.1"/>
    <property type="molecule type" value="Genomic_DNA"/>
</dbReference>
<organism evidence="1 2">
    <name type="scientific">Nocardia speluncae</name>
    <dbReference type="NCBI Taxonomy" id="419477"/>
    <lineage>
        <taxon>Bacteria</taxon>
        <taxon>Bacillati</taxon>
        <taxon>Actinomycetota</taxon>
        <taxon>Actinomycetes</taxon>
        <taxon>Mycobacteriales</taxon>
        <taxon>Nocardiaceae</taxon>
        <taxon>Nocardia</taxon>
    </lineage>
</organism>
<sequence length="303" mass="31538">MSSSTVAVTVLGAGLLARPIADRIGARADLELTARVTEVQVPPAGTGCIVYVPSFAEIAADAPAAILPRLLREGYDVISTAPQNSHGPESALADACHAGNSAFHATGAFQTTVAARLIRSITEVTRDIRRVELVEELDFTGTGVYPWGAPGEVGIGAVDTAVATRAVTLVDGYYTAGLHVLDEAVFGSTAGATETPAGTVDLVTDDTGVVEKVIVHRDLGPALSYRSIWSAATADRSPLRYRLTTTTDTAKGTANVRFKCMAGVHPADHLTCADAVEAIRPVHERTFGAVLRDLATHQAPGGD</sequence>
<accession>A0A846X720</accession>
<evidence type="ECO:0000313" key="2">
    <source>
        <dbReference type="Proteomes" id="UP000565715"/>
    </source>
</evidence>
<dbReference type="RefSeq" id="WP_157112565.1">
    <property type="nucleotide sequence ID" value="NZ_JAAXOO010000001.1"/>
</dbReference>
<keyword evidence="2" id="KW-1185">Reference proteome</keyword>
<gene>
    <name evidence="1" type="ORF">HGA13_01225</name>
</gene>
<evidence type="ECO:0008006" key="3">
    <source>
        <dbReference type="Google" id="ProtNLM"/>
    </source>
</evidence>
<comment type="caution">
    <text evidence="1">The sequence shown here is derived from an EMBL/GenBank/DDBJ whole genome shotgun (WGS) entry which is preliminary data.</text>
</comment>
<dbReference type="AlphaFoldDB" id="A0A846X720"/>
<proteinExistence type="predicted"/>
<reference evidence="1 2" key="1">
    <citation type="submission" date="2020-04" db="EMBL/GenBank/DDBJ databases">
        <title>MicrobeNet Type strains.</title>
        <authorList>
            <person name="Nicholson A.C."/>
        </authorList>
    </citation>
    <scope>NUCLEOTIDE SEQUENCE [LARGE SCALE GENOMIC DNA]</scope>
    <source>
        <strain evidence="1 2">DSM 45078</strain>
    </source>
</reference>